<reference evidence="2" key="1">
    <citation type="journal article" date="2008" name="Proc. Natl. Acad. Sci. U.S.A.">
        <title>Whole-genome comparison of disease and carriage strains provides insights into virulence evolution in Neisseria meningitidis.</title>
        <authorList>
            <person name="Schoen C."/>
            <person name="Blom J."/>
            <person name="Claus H."/>
            <person name="Schramm-Glueck A."/>
            <person name="Brandt P."/>
            <person name="Mueller T."/>
            <person name="Goesmann A."/>
            <person name="Joseph B."/>
            <person name="Konietzny S."/>
            <person name="Kurzai O."/>
            <person name="Schmitt C."/>
            <person name="Friedrich T."/>
            <person name="Linke B."/>
            <person name="Vogel U."/>
            <person name="Frosch M."/>
        </authorList>
    </citation>
    <scope>NUCLEOTIDE SEQUENCE</scope>
    <source>
        <strain evidence="2">Alpha275</strain>
    </source>
</reference>
<sequence>MCRFRVKLPAFPPPNQDGALLNKMPPLGTSPAS</sequence>
<evidence type="ECO:0000313" key="2">
    <source>
        <dbReference type="EMBL" id="CBA09814.1"/>
    </source>
</evidence>
<dbReference type="EMBL" id="AM889138">
    <property type="protein sequence ID" value="CBA09814.1"/>
    <property type="molecule type" value="Genomic_DNA"/>
</dbReference>
<gene>
    <name evidence="2" type="ORF">NMW_2258</name>
</gene>
<feature type="region of interest" description="Disordered" evidence="1">
    <location>
        <begin position="1"/>
        <end position="33"/>
    </location>
</feature>
<evidence type="ECO:0000256" key="1">
    <source>
        <dbReference type="SAM" id="MobiDB-lite"/>
    </source>
</evidence>
<protein>
    <submittedName>
        <fullName evidence="2">Uncharacterized protein</fullName>
    </submittedName>
</protein>
<name>C6SMS8_NEIME</name>
<dbReference type="AlphaFoldDB" id="C6SMS8"/>
<accession>C6SMS8</accession>
<organism evidence="2">
    <name type="scientific">Neisseria meningitidis alpha275</name>
    <dbReference type="NCBI Taxonomy" id="295996"/>
    <lineage>
        <taxon>Bacteria</taxon>
        <taxon>Pseudomonadati</taxon>
        <taxon>Pseudomonadota</taxon>
        <taxon>Betaproteobacteria</taxon>
        <taxon>Neisseriales</taxon>
        <taxon>Neisseriaceae</taxon>
        <taxon>Neisseria</taxon>
    </lineage>
</organism>
<proteinExistence type="predicted"/>